<name>A0A4S4FU21_9MICO</name>
<dbReference type="EMBL" id="SSSN01000005">
    <property type="protein sequence ID" value="THG34310.1"/>
    <property type="molecule type" value="Genomic_DNA"/>
</dbReference>
<sequence length="342" mass="36281">MSNVLVTGGSGFIAGHVITQLLDQGHSVRATLRSLRTENVVRSVLREAGVTRDEALTFVEADLMSDSGWAAAVAGMDHVIHLASPIHTGKVKDENDVIAPAREGALRVLRAARDAGIGRVVLTSAFHAVGFGHGKIDHVFTEDDWSPLNGPGVDAYGRSKILAERAAWDFVKREGRGMELTTILPVAVMGPIMGSEVSGANHIVQRSLNGQMPGYPNMFVPVVDVRDVAAAHIAALTAEGAAGQRILIDNGEPAIAMKQIGVILREELGADASKVPTRSIPDFVVRIASLFSDEFKPVAADLGYVKRVSDAKLRDLLGIRPRPSREAIVAAGRSMVASGLAQ</sequence>
<evidence type="ECO:0000259" key="3">
    <source>
        <dbReference type="Pfam" id="PF01370"/>
    </source>
</evidence>
<dbReference type="Pfam" id="PF01370">
    <property type="entry name" value="Epimerase"/>
    <property type="match status" value="1"/>
</dbReference>
<evidence type="ECO:0000313" key="5">
    <source>
        <dbReference type="Proteomes" id="UP000307380"/>
    </source>
</evidence>
<protein>
    <submittedName>
        <fullName evidence="4">NAD-dependent epimerase/dehydratase family protein</fullName>
    </submittedName>
</protein>
<dbReference type="FunFam" id="3.40.50.720:FF:000336">
    <property type="entry name" value="Aldehyde reductase"/>
    <property type="match status" value="1"/>
</dbReference>
<proteinExistence type="inferred from homology"/>
<keyword evidence="5" id="KW-1185">Reference proteome</keyword>
<dbReference type="OrthoDB" id="9778052at2"/>
<comment type="caution">
    <text evidence="4">The sequence shown here is derived from an EMBL/GenBank/DDBJ whole genome shotgun (WGS) entry which is preliminary data.</text>
</comment>
<feature type="domain" description="NAD-dependent epimerase/dehydratase" evidence="3">
    <location>
        <begin position="4"/>
        <end position="245"/>
    </location>
</feature>
<dbReference type="Gene3D" id="3.40.50.720">
    <property type="entry name" value="NAD(P)-binding Rossmann-like Domain"/>
    <property type="match status" value="1"/>
</dbReference>
<dbReference type="InterPro" id="IPR001509">
    <property type="entry name" value="Epimerase_deHydtase"/>
</dbReference>
<dbReference type="InterPro" id="IPR036291">
    <property type="entry name" value="NAD(P)-bd_dom_sf"/>
</dbReference>
<evidence type="ECO:0000313" key="4">
    <source>
        <dbReference type="EMBL" id="THG34310.1"/>
    </source>
</evidence>
<dbReference type="PANTHER" id="PTHR10366:SF564">
    <property type="entry name" value="STEROL-4-ALPHA-CARBOXYLATE 3-DEHYDROGENASE, DECARBOXYLATING"/>
    <property type="match status" value="1"/>
</dbReference>
<dbReference type="RefSeq" id="WP_136424108.1">
    <property type="nucleotide sequence ID" value="NZ_OZ241748.1"/>
</dbReference>
<dbReference type="InterPro" id="IPR050425">
    <property type="entry name" value="NAD(P)_dehydrat-like"/>
</dbReference>
<comment type="similarity">
    <text evidence="2">Belongs to the NAD(P)-dependent epimerase/dehydratase family. Dihydroflavonol-4-reductase subfamily.</text>
</comment>
<dbReference type="GO" id="GO:0016616">
    <property type="term" value="F:oxidoreductase activity, acting on the CH-OH group of donors, NAD or NADP as acceptor"/>
    <property type="evidence" value="ECO:0007669"/>
    <property type="project" value="TreeGrafter"/>
</dbReference>
<accession>A0A4S4FU21</accession>
<organism evidence="4 5">
    <name type="scientific">Orlajensenia flava</name>
    <dbReference type="NCBI Taxonomy" id="2565934"/>
    <lineage>
        <taxon>Bacteria</taxon>
        <taxon>Bacillati</taxon>
        <taxon>Actinomycetota</taxon>
        <taxon>Actinomycetes</taxon>
        <taxon>Micrococcales</taxon>
        <taxon>Microbacteriaceae</taxon>
        <taxon>Orlajensenia</taxon>
    </lineage>
</organism>
<reference evidence="4 5" key="1">
    <citation type="submission" date="2019-04" db="EMBL/GenBank/DDBJ databases">
        <authorList>
            <person name="Jiang L."/>
        </authorList>
    </citation>
    <scope>NUCLEOTIDE SEQUENCE [LARGE SCALE GENOMIC DNA]</scope>
    <source>
        <strain evidence="4 5">YIM 131861</strain>
    </source>
</reference>
<gene>
    <name evidence="4" type="ORF">E6C70_08465</name>
</gene>
<evidence type="ECO:0000256" key="2">
    <source>
        <dbReference type="ARBA" id="ARBA00023445"/>
    </source>
</evidence>
<keyword evidence="1" id="KW-0560">Oxidoreductase</keyword>
<dbReference type="AlphaFoldDB" id="A0A4S4FU21"/>
<evidence type="ECO:0000256" key="1">
    <source>
        <dbReference type="ARBA" id="ARBA00023002"/>
    </source>
</evidence>
<dbReference type="Proteomes" id="UP000307380">
    <property type="component" value="Unassembled WGS sequence"/>
</dbReference>
<dbReference type="PANTHER" id="PTHR10366">
    <property type="entry name" value="NAD DEPENDENT EPIMERASE/DEHYDRATASE"/>
    <property type="match status" value="1"/>
</dbReference>
<dbReference type="SUPFAM" id="SSF51735">
    <property type="entry name" value="NAD(P)-binding Rossmann-fold domains"/>
    <property type="match status" value="1"/>
</dbReference>